<proteinExistence type="inferred from homology"/>
<evidence type="ECO:0000256" key="4">
    <source>
        <dbReference type="ARBA" id="ARBA00022442"/>
    </source>
</evidence>
<dbReference type="PANTHER" id="PTHR11575">
    <property type="entry name" value="5'-NUCLEOTIDASE-RELATED"/>
    <property type="match status" value="1"/>
</dbReference>
<dbReference type="GO" id="GO:0005886">
    <property type="term" value="C:plasma membrane"/>
    <property type="evidence" value="ECO:0007669"/>
    <property type="project" value="TreeGrafter"/>
</dbReference>
<gene>
    <name evidence="14" type="ORF">EEDITHA_LOCUS8498</name>
</gene>
<evidence type="ECO:0000256" key="3">
    <source>
        <dbReference type="ARBA" id="ARBA00006654"/>
    </source>
</evidence>
<evidence type="ECO:0000313" key="14">
    <source>
        <dbReference type="EMBL" id="CAH2092772.1"/>
    </source>
</evidence>
<evidence type="ECO:0000256" key="7">
    <source>
        <dbReference type="ARBA" id="ARBA00022723"/>
    </source>
</evidence>
<accession>A0AAU9U229</accession>
<dbReference type="InterPro" id="IPR029052">
    <property type="entry name" value="Metallo-depent_PP-like"/>
</dbReference>
<dbReference type="SUPFAM" id="SSF56300">
    <property type="entry name" value="Metallo-dependent phosphatases"/>
    <property type="match status" value="4"/>
</dbReference>
<organism evidence="14 15">
    <name type="scientific">Euphydryas editha</name>
    <name type="common">Edith's checkerspot</name>
    <dbReference type="NCBI Taxonomy" id="104508"/>
    <lineage>
        <taxon>Eukaryota</taxon>
        <taxon>Metazoa</taxon>
        <taxon>Ecdysozoa</taxon>
        <taxon>Arthropoda</taxon>
        <taxon>Hexapoda</taxon>
        <taxon>Insecta</taxon>
        <taxon>Pterygota</taxon>
        <taxon>Neoptera</taxon>
        <taxon>Endopterygota</taxon>
        <taxon>Lepidoptera</taxon>
        <taxon>Glossata</taxon>
        <taxon>Ditrysia</taxon>
        <taxon>Papilionoidea</taxon>
        <taxon>Nymphalidae</taxon>
        <taxon>Nymphalinae</taxon>
        <taxon>Euphydryas</taxon>
    </lineage>
</organism>
<dbReference type="Gene3D" id="3.90.780.10">
    <property type="entry name" value="5'-Nucleotidase, C-terminal domain"/>
    <property type="match status" value="3"/>
</dbReference>
<reference evidence="14" key="1">
    <citation type="submission" date="2022-03" db="EMBL/GenBank/DDBJ databases">
        <authorList>
            <person name="Tunstrom K."/>
        </authorList>
    </citation>
    <scope>NUCLEOTIDE SEQUENCE</scope>
</reference>
<dbReference type="GO" id="GO:0046872">
    <property type="term" value="F:metal ion binding"/>
    <property type="evidence" value="ECO:0007669"/>
    <property type="project" value="UniProtKB-KW"/>
</dbReference>
<dbReference type="Pfam" id="PF00149">
    <property type="entry name" value="Metallophos"/>
    <property type="match status" value="1"/>
</dbReference>
<dbReference type="GO" id="GO:0000166">
    <property type="term" value="F:nucleotide binding"/>
    <property type="evidence" value="ECO:0007669"/>
    <property type="project" value="UniProtKB-KW"/>
</dbReference>
<dbReference type="FunFam" id="3.90.780.10:FF:000001">
    <property type="entry name" value="NT5E isoform 3"/>
    <property type="match status" value="1"/>
</dbReference>
<dbReference type="PANTHER" id="PTHR11575:SF24">
    <property type="entry name" value="5'-NUCLEOTIDASE"/>
    <property type="match status" value="1"/>
</dbReference>
<keyword evidence="8" id="KW-0732">Signal</keyword>
<evidence type="ECO:0000256" key="8">
    <source>
        <dbReference type="ARBA" id="ARBA00022729"/>
    </source>
</evidence>
<dbReference type="GO" id="GO:0006196">
    <property type="term" value="P:AMP catabolic process"/>
    <property type="evidence" value="ECO:0007669"/>
    <property type="project" value="TreeGrafter"/>
</dbReference>
<feature type="domain" description="5'-Nucleotidase C-terminal" evidence="13">
    <location>
        <begin position="306"/>
        <end position="480"/>
    </location>
</feature>
<dbReference type="GO" id="GO:0008253">
    <property type="term" value="F:5'-nucleotidase activity"/>
    <property type="evidence" value="ECO:0007669"/>
    <property type="project" value="UniProtKB-EC"/>
</dbReference>
<dbReference type="PRINTS" id="PR01607">
    <property type="entry name" value="APYRASEFAMLY"/>
</dbReference>
<evidence type="ECO:0000256" key="5">
    <source>
        <dbReference type="ARBA" id="ARBA00022525"/>
    </source>
</evidence>
<evidence type="ECO:0000256" key="11">
    <source>
        <dbReference type="ARBA" id="ARBA00023240"/>
    </source>
</evidence>
<comment type="subcellular location">
    <subcellularLocation>
        <location evidence="2">Secreted</location>
    </subcellularLocation>
</comment>
<feature type="domain" description="5'-Nucleotidase C-terminal" evidence="13">
    <location>
        <begin position="1610"/>
        <end position="1780"/>
    </location>
</feature>
<keyword evidence="6" id="KW-0800">Toxin</keyword>
<evidence type="ECO:0000313" key="15">
    <source>
        <dbReference type="Proteomes" id="UP001153954"/>
    </source>
</evidence>
<dbReference type="FunFam" id="3.90.780.10:FF:000004">
    <property type="entry name" value="UDP-sugar hydrolase, putative"/>
    <property type="match status" value="2"/>
</dbReference>
<dbReference type="InterPro" id="IPR006179">
    <property type="entry name" value="5_nucleotidase/apyrase"/>
</dbReference>
<feature type="domain" description="5'-Nucleotidase C-terminal" evidence="13">
    <location>
        <begin position="762"/>
        <end position="936"/>
    </location>
</feature>
<comment type="caution">
    <text evidence="14">The sequence shown here is derived from an EMBL/GenBank/DDBJ whole genome shotgun (WGS) entry which is preliminary data.</text>
</comment>
<evidence type="ECO:0000256" key="10">
    <source>
        <dbReference type="ARBA" id="ARBA00022801"/>
    </source>
</evidence>
<comment type="similarity">
    <text evidence="3">Belongs to the 5'-nucleotidase family.</text>
</comment>
<evidence type="ECO:0000256" key="2">
    <source>
        <dbReference type="ARBA" id="ARBA00004613"/>
    </source>
</evidence>
<keyword evidence="10" id="KW-0378">Hydrolase</keyword>
<evidence type="ECO:0008006" key="16">
    <source>
        <dbReference type="Google" id="ProtNLM"/>
    </source>
</evidence>
<dbReference type="FunFam" id="3.60.21.10:FF:000020">
    <property type="entry name" value="NT5E isoform 4"/>
    <property type="match status" value="3"/>
</dbReference>
<keyword evidence="15" id="KW-1185">Reference proteome</keyword>
<feature type="domain" description="Calcineurin-like phosphoesterase" evidence="12">
    <location>
        <begin position="25"/>
        <end position="212"/>
    </location>
</feature>
<evidence type="ECO:0000256" key="1">
    <source>
        <dbReference type="ARBA" id="ARBA00000815"/>
    </source>
</evidence>
<dbReference type="SUPFAM" id="SSF55816">
    <property type="entry name" value="5'-nucleotidase (syn. UDP-sugar hydrolase), C-terminal domain"/>
    <property type="match status" value="4"/>
</dbReference>
<dbReference type="Gene3D" id="3.60.21.10">
    <property type="match status" value="4"/>
</dbReference>
<evidence type="ECO:0000259" key="13">
    <source>
        <dbReference type="Pfam" id="PF02872"/>
    </source>
</evidence>
<dbReference type="InterPro" id="IPR036907">
    <property type="entry name" value="5'-Nucleotdase_C_sf"/>
</dbReference>
<comment type="catalytic activity">
    <reaction evidence="1">
        <text>a ribonucleoside 5'-phosphate + H2O = a ribonucleoside + phosphate</text>
        <dbReference type="Rhea" id="RHEA:12484"/>
        <dbReference type="ChEBI" id="CHEBI:15377"/>
        <dbReference type="ChEBI" id="CHEBI:18254"/>
        <dbReference type="ChEBI" id="CHEBI:43474"/>
        <dbReference type="ChEBI" id="CHEBI:58043"/>
        <dbReference type="EC" id="3.1.3.5"/>
    </reaction>
</comment>
<sequence length="1851" mass="204935">MHARFEQTSQLSGACTIADREAGKCYGGFPRVAHVVKEARKAAASGEGPPVLYLNAGDTYTGTAWFTIYKWKVAAEFLNALQPDAVSLGNSDIEKGSNKLTPLLTNLKSTVLASNVVLNSAEAKQKIKKSIIIDIKGVKIGIVGYLTPKSNLLDSTDNIEYIDEVIAVQDEVNKLKDYGIKVIIALGESEIGKYKNIASEVDGIDLVITGHQNSFFSNGTNAENEFEKTIKPIVVLQKSGKQVLIIPSFAYNKYLGKISVTFDAEGEITNYHVDSTLLDKSIPQDMETTQIVTRLADDITSSNVNIGNTVVELDGESCSVEECNFGNLVLDSVNLYYAARYNGSEWTDAPISIINGDAFTGSISPESRPFPISKGDLLSAISESSNLVAVTMNGTILKQVLEHSVSDYRVNNPSGRFLQFSGIRAKYDLSRELGSRLVNAVVRCWNCLVPQFFSIDDWRIYKILMPSSLANGNKDYTMLVGLPKVELEYDVITCTTEYIQMRSPIYPEIAERVVLLNQPPASPGSATALNSTFILFAFSLGNHEFDNGISGLTPFIGNLTCPVLAANLLLTDEPELKAERNLMKSIVFNISGIKVGVIGYLTPDTKILAVKNNVEYIEEVIAIREEVKKLKIEGVNILIALGHSGFIKDLEIAEKVNDIDLVIGGHTNTFLWNGTAPDSETIQGPYPTIVKQNSGRLVAVVQAYAYTKYLGKLHIIFDSNGEIIRYDGNPILLDNSIKQDPVVMDIINKYRGNIIKISDIVVGSSSVILDGLLCRLQECNLGNLITDAIVDKYATEYKGDGWSDAPIAIMQGGGIRASVSNVHQRFNITKGDLLSVMPFDGHIVKVAVNGSNVRKMLEHSVAKYNTIRAPGQFLQVSGIKVEYDFNKHPGKRVTKVAMVCGNCKIPMYAPLNESEVYNILMTEFLFMGGDGFSIFNGLPSTILNFNELQCTVEYSLGNHEFDRGVSGLTPFIQNLSCPVLAANLVLTKVPDLEKETNLRKSVVFNISGTSVGVIGYLTPETKILAVKNDVEYVDEIVAIKEELKKLKAEGVNIIIGLGHSGYLRDLEIAKEIDGLNLVIGGHSNTFLWNGTSPDSEKIQGPYPTYVTQASGKQVPVVQAYAYTKYLGKLHMVFNSKGDLINADGVPILLDKTIPQDPDVLEIVKRYRTDIHNYTEEVIGKTSVVLDGLSCQHRECNMGNLIADAMVYYYANEYESKEYWTDAPIAIIQGGGIRSSIEQIEKPIIITRGDLMGVLPFEGGLVVVTMNGSILFQMLEHSIENLNELDYPGEFLQFSGLKVTYDVTKPIGYQVVAVEARCWNCSIPEYRKVEQNDMYNVIMPQFLSSGGDGYSMFQGLPTRSLNYSELTCTMQYIKQHSPIFPQLEKRSLGNHEFDEEIDGVVPFIRNLTSPVLAANLILTHVPDLEKETNLYKSIIVIKNGVKIGIIGYLTPDTKFLAPKNKVEYEDEVIALRREVYKFKQNGIKIIIALGHSGFLKDLLIAEEVEDLDLVIGGHSNTFLTNNSTDEIPEYSQGPYPTVVKQKSGRKVLVVQAYAYTKYLGKMHVIFDDQGEIVYYDGEPILLNKKVSEDPEVLEIVNRYRIDIGKIYSNVVGTSLYFLDGDSCRLKECNLGNFINDAIINYTKQYYNEYSDVNIAITQGGRIRTSINGPEKPFKITTGDLITVIPFSDTLCILTMNGTILRETLEHSVASWRKIDTPGQFLQLSGMQVVYDLAKEAGSRVVKAKAICSGCSELNDIKNDLEYKVITSTFLCEGGDGYKMFETLQNEILPYNEVTCAIDYLNKYSPIKPVLSMRINILNEDNVQSDKFLPSKARSITFNIKMLFIFYLTLLHS</sequence>
<dbReference type="EMBL" id="CAKOGL010000012">
    <property type="protein sequence ID" value="CAH2092772.1"/>
    <property type="molecule type" value="Genomic_DNA"/>
</dbReference>
<name>A0AAU9U229_EUPED</name>
<keyword evidence="9" id="KW-0547">Nucleotide-binding</keyword>
<evidence type="ECO:0000259" key="12">
    <source>
        <dbReference type="Pfam" id="PF00149"/>
    </source>
</evidence>
<dbReference type="InterPro" id="IPR004843">
    <property type="entry name" value="Calcineurin-like_PHP"/>
</dbReference>
<protein>
    <recommendedName>
        <fullName evidence="16">5'-nucleotidase</fullName>
    </recommendedName>
</protein>
<keyword evidence="4" id="KW-1201">Platelet aggregation inhibiting toxin</keyword>
<keyword evidence="11" id="KW-1199">Hemostasis impairing toxin</keyword>
<evidence type="ECO:0000256" key="9">
    <source>
        <dbReference type="ARBA" id="ARBA00022741"/>
    </source>
</evidence>
<dbReference type="InterPro" id="IPR008334">
    <property type="entry name" value="5'-Nucleotdase_C"/>
</dbReference>
<feature type="domain" description="5'-Nucleotidase C-terminal" evidence="13">
    <location>
        <begin position="1177"/>
        <end position="1353"/>
    </location>
</feature>
<dbReference type="GO" id="GO:0090729">
    <property type="term" value="F:toxin activity"/>
    <property type="evidence" value="ECO:0007669"/>
    <property type="project" value="UniProtKB-KW"/>
</dbReference>
<dbReference type="Pfam" id="PF02872">
    <property type="entry name" value="5_nucleotid_C"/>
    <property type="match status" value="4"/>
</dbReference>
<evidence type="ECO:0000256" key="6">
    <source>
        <dbReference type="ARBA" id="ARBA00022656"/>
    </source>
</evidence>
<keyword evidence="5" id="KW-0964">Secreted</keyword>
<dbReference type="GO" id="GO:0005615">
    <property type="term" value="C:extracellular space"/>
    <property type="evidence" value="ECO:0007669"/>
    <property type="project" value="UniProtKB-ARBA"/>
</dbReference>
<keyword evidence="7" id="KW-0479">Metal-binding</keyword>
<dbReference type="Proteomes" id="UP001153954">
    <property type="component" value="Unassembled WGS sequence"/>
</dbReference>